<evidence type="ECO:0000256" key="4">
    <source>
        <dbReference type="ARBA" id="ARBA00022519"/>
    </source>
</evidence>
<evidence type="ECO:0000256" key="1">
    <source>
        <dbReference type="ARBA" id="ARBA00004651"/>
    </source>
</evidence>
<dbReference type="GO" id="GO:0005886">
    <property type="term" value="C:plasma membrane"/>
    <property type="evidence" value="ECO:0007669"/>
    <property type="project" value="UniProtKB-SubCell"/>
</dbReference>
<dbReference type="CDD" id="cd06579">
    <property type="entry name" value="TM_PBP1_transp_AraH_like"/>
    <property type="match status" value="1"/>
</dbReference>
<evidence type="ECO:0000256" key="6">
    <source>
        <dbReference type="ARBA" id="ARBA00022692"/>
    </source>
</evidence>
<accession>A0A8S0WQ71</accession>
<evidence type="ECO:0000256" key="2">
    <source>
        <dbReference type="ARBA" id="ARBA00022448"/>
    </source>
</evidence>
<evidence type="ECO:0000313" key="13">
    <source>
        <dbReference type="EMBL" id="CEJ08331.1"/>
    </source>
</evidence>
<dbReference type="Proteomes" id="UP001071230">
    <property type="component" value="Unassembled WGS sequence"/>
</dbReference>
<comment type="subcellular location">
    <subcellularLocation>
        <location evidence="1">Cell membrane</location>
        <topology evidence="1">Multi-pass membrane protein</topology>
    </subcellularLocation>
</comment>
<gene>
    <name evidence="13" type="ORF">DEACI_2807</name>
    <name evidence="12" type="ORF">DEACI_3108</name>
</gene>
<feature type="transmembrane region" description="Helical" evidence="11">
    <location>
        <begin position="37"/>
        <end position="55"/>
    </location>
</feature>
<reference evidence="13" key="1">
    <citation type="submission" date="2014-11" db="EMBL/GenBank/DDBJ databases">
        <authorList>
            <person name="Hornung B.V."/>
        </authorList>
    </citation>
    <scope>NUCLEOTIDE SEQUENCE</scope>
    <source>
        <strain evidence="13">INE</strain>
    </source>
</reference>
<feature type="transmembrane region" description="Helical" evidence="11">
    <location>
        <begin position="232"/>
        <end position="250"/>
    </location>
</feature>
<dbReference type="PANTHER" id="PTHR32196">
    <property type="entry name" value="ABC TRANSPORTER PERMEASE PROTEIN YPHD-RELATED-RELATED"/>
    <property type="match status" value="1"/>
</dbReference>
<protein>
    <recommendedName>
        <fullName evidence="10">Xylose transport system permease protein XylH</fullName>
    </recommendedName>
</protein>
<evidence type="ECO:0000256" key="10">
    <source>
        <dbReference type="ARBA" id="ARBA00035686"/>
    </source>
</evidence>
<keyword evidence="14" id="KW-1185">Reference proteome</keyword>
<keyword evidence="7 11" id="KW-1133">Transmembrane helix</keyword>
<keyword evidence="4" id="KW-0997">Cell inner membrane</keyword>
<reference evidence="12" key="2">
    <citation type="submission" date="2020-01" db="EMBL/GenBank/DDBJ databases">
        <authorList>
            <person name="Hornung B."/>
        </authorList>
    </citation>
    <scope>NUCLEOTIDE SEQUENCE</scope>
    <source>
        <strain evidence="12">PacBioINE</strain>
    </source>
</reference>
<evidence type="ECO:0000256" key="11">
    <source>
        <dbReference type="SAM" id="Phobius"/>
    </source>
</evidence>
<feature type="transmembrane region" description="Helical" evidence="11">
    <location>
        <begin position="143"/>
        <end position="163"/>
    </location>
</feature>
<keyword evidence="2" id="KW-0813">Transport</keyword>
<proteinExistence type="predicted"/>
<feature type="transmembrane region" description="Helical" evidence="11">
    <location>
        <begin position="304"/>
        <end position="322"/>
    </location>
</feature>
<feature type="transmembrane region" description="Helical" evidence="11">
    <location>
        <begin position="193"/>
        <end position="211"/>
    </location>
</feature>
<evidence type="ECO:0000256" key="9">
    <source>
        <dbReference type="ARBA" id="ARBA00035611"/>
    </source>
</evidence>
<evidence type="ECO:0000313" key="14">
    <source>
        <dbReference type="Proteomes" id="UP001071230"/>
    </source>
</evidence>
<dbReference type="EMBL" id="CDGJ01000081">
    <property type="protein sequence ID" value="CEJ08331.1"/>
    <property type="molecule type" value="Genomic_DNA"/>
</dbReference>
<dbReference type="RefSeq" id="WP_240985803.1">
    <property type="nucleotide sequence ID" value="NZ_CDGJ01000081.1"/>
</dbReference>
<keyword evidence="5" id="KW-0762">Sugar transport</keyword>
<dbReference type="Pfam" id="PF02653">
    <property type="entry name" value="BPD_transp_2"/>
    <property type="match status" value="1"/>
</dbReference>
<feature type="transmembrane region" description="Helical" evidence="11">
    <location>
        <begin position="116"/>
        <end position="136"/>
    </location>
</feature>
<dbReference type="InterPro" id="IPR001851">
    <property type="entry name" value="ABC_transp_permease"/>
</dbReference>
<keyword evidence="3" id="KW-1003">Cell membrane</keyword>
<dbReference type="EMBL" id="LR746496">
    <property type="protein sequence ID" value="CAA7602434.1"/>
    <property type="molecule type" value="Genomic_DNA"/>
</dbReference>
<name>A0A8S0WQ71_9FIRM</name>
<evidence type="ECO:0000256" key="5">
    <source>
        <dbReference type="ARBA" id="ARBA00022597"/>
    </source>
</evidence>
<dbReference type="PANTHER" id="PTHR32196:SF32">
    <property type="entry name" value="XYLOSE TRANSPORT SYSTEM PERMEASE PROTEIN XYLH"/>
    <property type="match status" value="1"/>
</dbReference>
<evidence type="ECO:0000313" key="12">
    <source>
        <dbReference type="EMBL" id="CAA7602434.1"/>
    </source>
</evidence>
<evidence type="ECO:0000256" key="8">
    <source>
        <dbReference type="ARBA" id="ARBA00023136"/>
    </source>
</evidence>
<keyword evidence="8 11" id="KW-0472">Membrane</keyword>
<dbReference type="KEGG" id="aacx:DEACI_3108"/>
<sequence length="409" mass="43726">MDKRKETGVQRETGRNTAGDPFVTAVLQSLRTNMREYTMVVLLVGIWLVFTYLTSGMFIEPRNLSNLFLQSVSVAVLAVGMVLVIVAGHIDLSVGSLVGLMGAIAGYLQVNMNMGTVPVIIITLAAGILVGIWQGYWIAYRGVSAFIVTLAGMMVFRGLVIRVTGGATISPMNHSFKEIGQGYLPKLISTSPINDSSALLGLAVIGLYVFWQIRLRKNRVKYGFEVPDRKLFGLRLAVTSLVIAFVFGIMTDYMGIPYAVLILMALTVLFNFVAEKTVFGRHIYAIGGNKEAARFSGINIRRTTMLLFIIMGALTAVSGIIFTARLNAAGASAGNLFELDAIAAAIIGGASTMGGEGSVYGAIIGALVMASIDNGLSLMNADASLQYAAKGLILLFAVWVDIASRKRAA</sequence>
<feature type="transmembrane region" description="Helical" evidence="11">
    <location>
        <begin position="256"/>
        <end position="274"/>
    </location>
</feature>
<dbReference type="GO" id="GO:0022857">
    <property type="term" value="F:transmembrane transporter activity"/>
    <property type="evidence" value="ECO:0007669"/>
    <property type="project" value="InterPro"/>
</dbReference>
<feature type="transmembrane region" description="Helical" evidence="11">
    <location>
        <begin position="92"/>
        <end position="110"/>
    </location>
</feature>
<dbReference type="Proteomes" id="UP000836597">
    <property type="component" value="Chromosome"/>
</dbReference>
<evidence type="ECO:0000256" key="7">
    <source>
        <dbReference type="ARBA" id="ARBA00022989"/>
    </source>
</evidence>
<feature type="transmembrane region" description="Helical" evidence="11">
    <location>
        <begin position="67"/>
        <end position="85"/>
    </location>
</feature>
<organism evidence="12">
    <name type="scientific">Acididesulfobacillus acetoxydans</name>
    <dbReference type="NCBI Taxonomy" id="1561005"/>
    <lineage>
        <taxon>Bacteria</taxon>
        <taxon>Bacillati</taxon>
        <taxon>Bacillota</taxon>
        <taxon>Clostridia</taxon>
        <taxon>Eubacteriales</taxon>
        <taxon>Peptococcaceae</taxon>
        <taxon>Acididesulfobacillus</taxon>
    </lineage>
</organism>
<dbReference type="AlphaFoldDB" id="A0A8S0WQ71"/>
<keyword evidence="6 11" id="KW-0812">Transmembrane</keyword>
<comment type="function">
    <text evidence="9">Part of the binding-protein-dependent transport system for D-xylose. Probably responsible for the translocation of the substrate across the membrane.</text>
</comment>
<evidence type="ECO:0000256" key="3">
    <source>
        <dbReference type="ARBA" id="ARBA00022475"/>
    </source>
</evidence>